<protein>
    <recommendedName>
        <fullName evidence="5">Heat-labile enterotoxin IIA, A chain</fullName>
    </recommendedName>
</protein>
<sequence length="476" mass="51661">MKSTPFALLALAGLAIGKPADIEARNLPQPGSTSAKVLLELVVDGMKSWGLAGAVTSPSSDIKGPPRRISILPGPHRLTRVRKRPKKNGVQRTPGSPVGPRKKHGRIYARGKVCTSRKRGIKCPPGTVAAGGTSKYPRLRANGRGGTMVAFGMLSPYAHDILKAVEKWDNPVSKTVAWFEAGMSSIQEAIGGRNVPEIHGNELKLWLICLLRDSNPRYPDPVDKACRRRRDGPAEEQKQQQAIDGLNGVAELCEVAEQDPPADEGMRRKVAELCDKFADTLENMVDANAGMILLGEWSRAKTLNGGALEWSDVAAAIAFIDKGAFGAAAMNATEVDDLATMYLQAASAYAIIREEADGSGLIVDHDKPPLWTELLEIGASYIPEDRAAVSEALQLLEGTAHLREFDREGRDDLMAVHTCWTPESLLALQPRRWDRVLNAMIYLNDKLFETDSALACAPCQVRVSNFFVLRCGSALP</sequence>
<dbReference type="OrthoDB" id="4862906at2759"/>
<keyword evidence="2" id="KW-0732">Signal</keyword>
<accession>A0A167A848</accession>
<dbReference type="EMBL" id="AZHC01000025">
    <property type="protein sequence ID" value="OAA38645.1"/>
    <property type="molecule type" value="Genomic_DNA"/>
</dbReference>
<dbReference type="OMA" id="LACAPCM"/>
<evidence type="ECO:0008006" key="5">
    <source>
        <dbReference type="Google" id="ProtNLM"/>
    </source>
</evidence>
<evidence type="ECO:0000256" key="2">
    <source>
        <dbReference type="SAM" id="SignalP"/>
    </source>
</evidence>
<feature type="region of interest" description="Disordered" evidence="1">
    <location>
        <begin position="81"/>
        <end position="104"/>
    </location>
</feature>
<keyword evidence="4" id="KW-1185">Reference proteome</keyword>
<feature type="chain" id="PRO_5007883546" description="Heat-labile enterotoxin IIA, A chain" evidence="2">
    <location>
        <begin position="18"/>
        <end position="476"/>
    </location>
</feature>
<evidence type="ECO:0000313" key="4">
    <source>
        <dbReference type="Proteomes" id="UP000243498"/>
    </source>
</evidence>
<dbReference type="Proteomes" id="UP000243498">
    <property type="component" value="Unassembled WGS sequence"/>
</dbReference>
<organism evidence="3 4">
    <name type="scientific">Metarhizium rileyi (strain RCEF 4871)</name>
    <name type="common">Nomuraea rileyi</name>
    <dbReference type="NCBI Taxonomy" id="1649241"/>
    <lineage>
        <taxon>Eukaryota</taxon>
        <taxon>Fungi</taxon>
        <taxon>Dikarya</taxon>
        <taxon>Ascomycota</taxon>
        <taxon>Pezizomycotina</taxon>
        <taxon>Sordariomycetes</taxon>
        <taxon>Hypocreomycetidae</taxon>
        <taxon>Hypocreales</taxon>
        <taxon>Clavicipitaceae</taxon>
        <taxon>Metarhizium</taxon>
    </lineage>
</organism>
<name>A0A167A848_METRR</name>
<feature type="signal peptide" evidence="2">
    <location>
        <begin position="1"/>
        <end position="17"/>
    </location>
</feature>
<gene>
    <name evidence="3" type="ORF">NOR_06673</name>
</gene>
<proteinExistence type="predicted"/>
<evidence type="ECO:0000256" key="1">
    <source>
        <dbReference type="SAM" id="MobiDB-lite"/>
    </source>
</evidence>
<evidence type="ECO:0000313" key="3">
    <source>
        <dbReference type="EMBL" id="OAA38645.1"/>
    </source>
</evidence>
<reference evidence="3 4" key="1">
    <citation type="journal article" date="2016" name="Genome Biol. Evol.">
        <title>Divergent and convergent evolution of fungal pathogenicity.</title>
        <authorList>
            <person name="Shang Y."/>
            <person name="Xiao G."/>
            <person name="Zheng P."/>
            <person name="Cen K."/>
            <person name="Zhan S."/>
            <person name="Wang C."/>
        </authorList>
    </citation>
    <scope>NUCLEOTIDE SEQUENCE [LARGE SCALE GENOMIC DNA]</scope>
    <source>
        <strain evidence="3 4">RCEF 4871</strain>
    </source>
</reference>
<comment type="caution">
    <text evidence="3">The sequence shown here is derived from an EMBL/GenBank/DDBJ whole genome shotgun (WGS) entry which is preliminary data.</text>
</comment>
<dbReference type="AlphaFoldDB" id="A0A167A848"/>